<dbReference type="PANTHER" id="PTHR31791">
    <property type="entry name" value="FRIGIDA-LIKE PROTEIN 3-RELATED"/>
    <property type="match status" value="1"/>
</dbReference>
<dbReference type="InterPro" id="IPR012474">
    <property type="entry name" value="Frigida"/>
</dbReference>
<accession>A0AAN9RT84</accession>
<feature type="coiled-coil region" evidence="6">
    <location>
        <begin position="116"/>
        <end position="179"/>
    </location>
</feature>
<comment type="similarity">
    <text evidence="1 5">Belongs to the Frigida family.</text>
</comment>
<keyword evidence="6" id="KW-0175">Coiled coil</keyword>
<evidence type="ECO:0000256" key="7">
    <source>
        <dbReference type="SAM" id="MobiDB-lite"/>
    </source>
</evidence>
<dbReference type="EMBL" id="JAYMYR010000001">
    <property type="protein sequence ID" value="KAK7382773.1"/>
    <property type="molecule type" value="Genomic_DNA"/>
</dbReference>
<dbReference type="Pfam" id="PF07899">
    <property type="entry name" value="Frigida"/>
    <property type="match status" value="1"/>
</dbReference>
<protein>
    <recommendedName>
        <fullName evidence="5">FRIGIDA-like protein</fullName>
    </recommendedName>
</protein>
<keyword evidence="2 5" id="KW-0217">Developmental protein</keyword>
<evidence type="ECO:0000313" key="8">
    <source>
        <dbReference type="EMBL" id="KAK7382773.1"/>
    </source>
</evidence>
<evidence type="ECO:0000256" key="4">
    <source>
        <dbReference type="ARBA" id="ARBA00023089"/>
    </source>
</evidence>
<gene>
    <name evidence="8" type="ORF">VNO80_01833</name>
</gene>
<evidence type="ECO:0000256" key="1">
    <source>
        <dbReference type="ARBA" id="ARBA00008956"/>
    </source>
</evidence>
<evidence type="ECO:0000256" key="6">
    <source>
        <dbReference type="SAM" id="Coils"/>
    </source>
</evidence>
<dbReference type="AlphaFoldDB" id="A0AAN9RT84"/>
<evidence type="ECO:0000256" key="3">
    <source>
        <dbReference type="ARBA" id="ARBA00022782"/>
    </source>
</evidence>
<dbReference type="PANTHER" id="PTHR31791:SF4">
    <property type="entry name" value="FRIGIDA-LIKE PROTEIN 3"/>
    <property type="match status" value="1"/>
</dbReference>
<comment type="caution">
    <text evidence="8">The sequence shown here is derived from an EMBL/GenBank/DDBJ whole genome shotgun (WGS) entry which is preliminary data.</text>
</comment>
<evidence type="ECO:0000256" key="2">
    <source>
        <dbReference type="ARBA" id="ARBA00022473"/>
    </source>
</evidence>
<evidence type="ECO:0000313" key="9">
    <source>
        <dbReference type="Proteomes" id="UP001374584"/>
    </source>
</evidence>
<organism evidence="8 9">
    <name type="scientific">Phaseolus coccineus</name>
    <name type="common">Scarlet runner bean</name>
    <name type="synonym">Phaseolus multiflorus</name>
    <dbReference type="NCBI Taxonomy" id="3886"/>
    <lineage>
        <taxon>Eukaryota</taxon>
        <taxon>Viridiplantae</taxon>
        <taxon>Streptophyta</taxon>
        <taxon>Embryophyta</taxon>
        <taxon>Tracheophyta</taxon>
        <taxon>Spermatophyta</taxon>
        <taxon>Magnoliopsida</taxon>
        <taxon>eudicotyledons</taxon>
        <taxon>Gunneridae</taxon>
        <taxon>Pentapetalae</taxon>
        <taxon>rosids</taxon>
        <taxon>fabids</taxon>
        <taxon>Fabales</taxon>
        <taxon>Fabaceae</taxon>
        <taxon>Papilionoideae</taxon>
        <taxon>50 kb inversion clade</taxon>
        <taxon>NPAAA clade</taxon>
        <taxon>indigoferoid/millettioid clade</taxon>
        <taxon>Phaseoleae</taxon>
        <taxon>Phaseolus</taxon>
    </lineage>
</organism>
<keyword evidence="3 5" id="KW-0221">Differentiation</keyword>
<feature type="region of interest" description="Disordered" evidence="7">
    <location>
        <begin position="507"/>
        <end position="539"/>
    </location>
</feature>
<keyword evidence="4 5" id="KW-0287">Flowering</keyword>
<sequence>MGVVEPGQLLKLQREKWIENFLSLFLFRSHFPSDHSVERESTFSVHRSDFGSSDFVDIALQNFFAMEDTESVATLIDSTTSKIQQLQKAFAELESYRAVTLNLKWKDLEEHFHGLEKTLKRRFHELEDQEKQFENKTRKAREILEKRQAAVYAKEQDTLQRLQEKRDAAVFDIMNAREKHRKVSPSDLAIVSNRGALCGEEKPVDAVSFGAKGELEELELSPKIENVELSYPDLVKLCKEMDATGLHKFISDNRKNLAAVREEIPYALRAAPNAACLVLDSLEGFYYTEVSNQDVKKDANLLGLRRTCIMLMECLCDFLSNSDCVSNVISEDIKVRAKAVAEEWKPRLDALDMDASNGNSLEAHAFLQLLASFGIASGFNEEELSRLIPMVSRRRQSADLCRYLGLSEKMPGVIEVLVNSGRQIDAVNLAFAFDLTEQFSPIALLKSYLKDARKTSSPVKSVNSSPTAQIDVNERELIALKAVIKCIEDHKLDEQYPLDPLQKRVSQLEKAKADKKRVTEATKPQPKRPRANSAGYGPRVTNFPSDKTCYARVADRYPQYVYDRSYMYPGPTDSHCPPLMASATYNFSPNPANYFGNAYQYQPTYLH</sequence>
<dbReference type="GO" id="GO:0030154">
    <property type="term" value="P:cell differentiation"/>
    <property type="evidence" value="ECO:0007669"/>
    <property type="project" value="UniProtKB-KW"/>
</dbReference>
<name>A0AAN9RT84_PHACN</name>
<evidence type="ECO:0000256" key="5">
    <source>
        <dbReference type="RuleBase" id="RU364012"/>
    </source>
</evidence>
<dbReference type="Proteomes" id="UP001374584">
    <property type="component" value="Unassembled WGS sequence"/>
</dbReference>
<feature type="compositionally biased region" description="Basic and acidic residues" evidence="7">
    <location>
        <begin position="507"/>
        <end position="520"/>
    </location>
</feature>
<reference evidence="8 9" key="1">
    <citation type="submission" date="2024-01" db="EMBL/GenBank/DDBJ databases">
        <title>The genomes of 5 underutilized Papilionoideae crops provide insights into root nodulation and disease resistanc.</title>
        <authorList>
            <person name="Jiang F."/>
        </authorList>
    </citation>
    <scope>NUCLEOTIDE SEQUENCE [LARGE SCALE GENOMIC DNA]</scope>
    <source>
        <strain evidence="8">JINMINGXINNONG_FW02</strain>
        <tissue evidence="8">Leaves</tissue>
    </source>
</reference>
<dbReference type="GO" id="GO:0009908">
    <property type="term" value="P:flower development"/>
    <property type="evidence" value="ECO:0007669"/>
    <property type="project" value="UniProtKB-KW"/>
</dbReference>
<keyword evidence="9" id="KW-1185">Reference proteome</keyword>
<proteinExistence type="inferred from homology"/>